<keyword evidence="6" id="KW-0645">Protease</keyword>
<dbReference type="CDD" id="cd03860">
    <property type="entry name" value="M14_CP_A-B_like"/>
    <property type="match status" value="2"/>
</dbReference>
<reference evidence="18" key="1">
    <citation type="submission" date="2023-01" db="EMBL/GenBank/DDBJ databases">
        <title>Key to firefly adult light organ development and bioluminescence: homeobox transcription factors regulate luciferase expression and transportation to peroxisome.</title>
        <authorList>
            <person name="Fu X."/>
        </authorList>
    </citation>
    <scope>NUCLEOTIDE SEQUENCE [LARGE SCALE GENOMIC DNA]</scope>
</reference>
<keyword evidence="10" id="KW-0862">Zinc</keyword>
<evidence type="ECO:0000256" key="3">
    <source>
        <dbReference type="ARBA" id="ARBA00005988"/>
    </source>
</evidence>
<gene>
    <name evidence="17" type="ORF">RN001_009871</name>
</gene>
<evidence type="ECO:0000313" key="18">
    <source>
        <dbReference type="Proteomes" id="UP001353858"/>
    </source>
</evidence>
<organism evidence="17 18">
    <name type="scientific">Aquatica leii</name>
    <dbReference type="NCBI Taxonomy" id="1421715"/>
    <lineage>
        <taxon>Eukaryota</taxon>
        <taxon>Metazoa</taxon>
        <taxon>Ecdysozoa</taxon>
        <taxon>Arthropoda</taxon>
        <taxon>Hexapoda</taxon>
        <taxon>Insecta</taxon>
        <taxon>Pterygota</taxon>
        <taxon>Neoptera</taxon>
        <taxon>Endopterygota</taxon>
        <taxon>Coleoptera</taxon>
        <taxon>Polyphaga</taxon>
        <taxon>Elateriformia</taxon>
        <taxon>Elateroidea</taxon>
        <taxon>Lampyridae</taxon>
        <taxon>Luciolinae</taxon>
        <taxon>Aquatica</taxon>
    </lineage>
</organism>
<keyword evidence="4" id="KW-0964">Secreted</keyword>
<evidence type="ECO:0000256" key="11">
    <source>
        <dbReference type="ARBA" id="ARBA00023049"/>
    </source>
</evidence>
<dbReference type="FunFam" id="3.40.630.10:FF:000001">
    <property type="entry name" value="Carboxypeptidase B"/>
    <property type="match status" value="1"/>
</dbReference>
<evidence type="ECO:0000256" key="2">
    <source>
        <dbReference type="ARBA" id="ARBA00004613"/>
    </source>
</evidence>
<dbReference type="FunFam" id="3.40.630.10:FF:000040">
    <property type="entry name" value="zinc carboxypeptidase"/>
    <property type="match status" value="2"/>
</dbReference>
<dbReference type="AlphaFoldDB" id="A0AAN7SQ36"/>
<feature type="signal peptide" evidence="15">
    <location>
        <begin position="1"/>
        <end position="16"/>
    </location>
</feature>
<evidence type="ECO:0000256" key="1">
    <source>
        <dbReference type="ARBA" id="ARBA00001947"/>
    </source>
</evidence>
<dbReference type="InterPro" id="IPR000834">
    <property type="entry name" value="Peptidase_M14"/>
</dbReference>
<dbReference type="Pfam" id="PF00246">
    <property type="entry name" value="Peptidase_M14"/>
    <property type="match status" value="3"/>
</dbReference>
<evidence type="ECO:0000256" key="6">
    <source>
        <dbReference type="ARBA" id="ARBA00022670"/>
    </source>
</evidence>
<proteinExistence type="inferred from homology"/>
<keyword evidence="5" id="KW-0121">Carboxypeptidase</keyword>
<accession>A0AAN7SQ36</accession>
<sequence length="1073" mass="122771">MRLLLIFAAILLAVSAEKFSYDGYKVYRLNPKNKNEIFDLAKFGNNSGIDFWSPLTLTEEAVDVMVHPKAQAMFTRELKLSQIQYNILITDVKTIVERGYTIQRKLLPSGKVSFEQYCRFQQINSYLDQLAIDYSNIVTVKLIGKSYQKRKMKVIQISSNPDANKPIVFIDAGMHAREWIAPAMSLYIINQLVENATNSYLLDKVDWYILPVVNPDGYEYSHKYDRFWRKTVAPHKYCFGTDANRNFGFHWGEDNASNNFCSETYRGPFAFSEIETQNLKAYIENWRQNIKLYLSLHSYGNYIFYPWGYTYELPQDHSELHNLAENVNAAIVNAGGNAYKISSSNVLYLVSGGSYDWIKGSAGIQLAFTIELPKGKIDFFHPGGQEIFPIVRETFPGIRAYGDYLDELEQSYRNIVKVQIIGHTFKKRSMKIIQISRNPHLHNPIIFIDAGIHGKNWIAPAMALYIINQLVENNSNEYLLKNVDWHILPLLNPDGYEYTFNKDRFWRKTLSWQTVCNGVDANRNFDFHWGEANASTSACSHMYKGPFAFSEIETLNVKKYIENRKHRIKLYISLHGSGNYLLYPWGYTTQLPEDYAILYRLAKSVNEAIVIAGGDPYDIGTFSNILYTASGVSYDWVKGSAEIELSYAMKLPGGGYPWFDPDPENISSVVNVTFFGIKVFGEYIAKQFGCFKVYRLNVKSEQQFSILAKFSDNPDIDFWSALKFNDKPIDVMVHPRAQMMFILTLNSYRIQYEILIHNVETKKKKVPATPKGKITFTQFYRFDHINSYLDELAQNYPNKVTVKSIGNSYQERNMKIVQISTNPNANKPIIFIDAGIHAREWISPAMALYIINQLVETETNNLLDKVDWHILPVLNPDGYEYTHDFDRFWRKTVSFNERCNGTDANRNFGFHWGEGGSSDYPCSEIYRGAYAFSEIETQNVKTYIENLSHRIKLYLTLHSFGNYLLYPWGYTSDLPEDHVELQSLAESVNEAIVQAGGDPYDIGTSTNVLYIAAGGSDDWAKGSAGIQLSYTIELPGGQMSGFVPEPEEILPIVNVTFPGIKVYGNYIAGKFGA</sequence>
<feature type="active site" description="Proton donor/acceptor" evidence="14">
    <location>
        <position position="1033"/>
    </location>
</feature>
<evidence type="ECO:0000256" key="13">
    <source>
        <dbReference type="ARBA" id="ARBA00057299"/>
    </source>
</evidence>
<dbReference type="GO" id="GO:0006508">
    <property type="term" value="P:proteolysis"/>
    <property type="evidence" value="ECO:0007669"/>
    <property type="project" value="UniProtKB-KW"/>
</dbReference>
<evidence type="ECO:0000256" key="12">
    <source>
        <dbReference type="ARBA" id="ARBA00023157"/>
    </source>
</evidence>
<dbReference type="EMBL" id="JARPUR010000004">
    <property type="protein sequence ID" value="KAK4877365.1"/>
    <property type="molecule type" value="Genomic_DNA"/>
</dbReference>
<dbReference type="PROSITE" id="PS52035">
    <property type="entry name" value="PEPTIDASE_M14"/>
    <property type="match status" value="3"/>
</dbReference>
<keyword evidence="12" id="KW-1015">Disulfide bond</keyword>
<evidence type="ECO:0000313" key="17">
    <source>
        <dbReference type="EMBL" id="KAK4877365.1"/>
    </source>
</evidence>
<dbReference type="Gene3D" id="3.30.70.340">
    <property type="entry name" value="Metallocarboxypeptidase-like"/>
    <property type="match status" value="2"/>
</dbReference>
<protein>
    <recommendedName>
        <fullName evidence="16">Peptidase M14 domain-containing protein</fullName>
    </recommendedName>
</protein>
<keyword evidence="8 15" id="KW-0732">Signal</keyword>
<name>A0AAN7SQ36_9COLE</name>
<dbReference type="PROSITE" id="PS00132">
    <property type="entry name" value="CARBOXYPEPT_ZN_1"/>
    <property type="match status" value="2"/>
</dbReference>
<evidence type="ECO:0000256" key="14">
    <source>
        <dbReference type="PROSITE-ProRule" id="PRU01379"/>
    </source>
</evidence>
<feature type="domain" description="Peptidase M14" evidence="16">
    <location>
        <begin position="778"/>
        <end position="1067"/>
    </location>
</feature>
<evidence type="ECO:0000256" key="15">
    <source>
        <dbReference type="SAM" id="SignalP"/>
    </source>
</evidence>
<evidence type="ECO:0000256" key="5">
    <source>
        <dbReference type="ARBA" id="ARBA00022645"/>
    </source>
</evidence>
<evidence type="ECO:0000256" key="10">
    <source>
        <dbReference type="ARBA" id="ARBA00022833"/>
    </source>
</evidence>
<dbReference type="SMART" id="SM00631">
    <property type="entry name" value="Zn_pept"/>
    <property type="match status" value="3"/>
</dbReference>
<dbReference type="PANTHER" id="PTHR11705:SF140">
    <property type="entry name" value="FI02848P-RELATED"/>
    <property type="match status" value="1"/>
</dbReference>
<feature type="active site" description="Proton donor/acceptor" evidence="14">
    <location>
        <position position="371"/>
    </location>
</feature>
<evidence type="ECO:0000256" key="9">
    <source>
        <dbReference type="ARBA" id="ARBA00022801"/>
    </source>
</evidence>
<comment type="cofactor">
    <cofactor evidence="1">
        <name>Zn(2+)</name>
        <dbReference type="ChEBI" id="CHEBI:29105"/>
    </cofactor>
</comment>
<dbReference type="SUPFAM" id="SSF54897">
    <property type="entry name" value="Protease propeptides/inhibitors"/>
    <property type="match status" value="2"/>
</dbReference>
<feature type="domain" description="Peptidase M14" evidence="16">
    <location>
        <begin position="396"/>
        <end position="684"/>
    </location>
</feature>
<evidence type="ECO:0000256" key="4">
    <source>
        <dbReference type="ARBA" id="ARBA00022525"/>
    </source>
</evidence>
<keyword evidence="11" id="KW-0482">Metalloprotease</keyword>
<keyword evidence="18" id="KW-1185">Reference proteome</keyword>
<dbReference type="SUPFAM" id="SSF53187">
    <property type="entry name" value="Zn-dependent exopeptidases"/>
    <property type="match status" value="3"/>
</dbReference>
<dbReference type="PRINTS" id="PR00765">
    <property type="entry name" value="CRBOXYPTASEA"/>
</dbReference>
<evidence type="ECO:0000256" key="8">
    <source>
        <dbReference type="ARBA" id="ARBA00022729"/>
    </source>
</evidence>
<dbReference type="InterPro" id="IPR003146">
    <property type="entry name" value="M14A_act_pep"/>
</dbReference>
<dbReference type="GO" id="GO:0004181">
    <property type="term" value="F:metallocarboxypeptidase activity"/>
    <property type="evidence" value="ECO:0007669"/>
    <property type="project" value="InterPro"/>
</dbReference>
<feature type="domain" description="Peptidase M14" evidence="16">
    <location>
        <begin position="116"/>
        <end position="405"/>
    </location>
</feature>
<evidence type="ECO:0000259" key="16">
    <source>
        <dbReference type="PROSITE" id="PS52035"/>
    </source>
</evidence>
<keyword evidence="9" id="KW-0378">Hydrolase</keyword>
<dbReference type="GO" id="GO:0005615">
    <property type="term" value="C:extracellular space"/>
    <property type="evidence" value="ECO:0007669"/>
    <property type="project" value="TreeGrafter"/>
</dbReference>
<dbReference type="InterPro" id="IPR057246">
    <property type="entry name" value="CARBOXYPEPT_ZN_1"/>
</dbReference>
<keyword evidence="7" id="KW-0479">Metal-binding</keyword>
<comment type="function">
    <text evidence="13">Involved in the digestion of the blood meal.</text>
</comment>
<dbReference type="PANTHER" id="PTHR11705">
    <property type="entry name" value="PROTEASE FAMILY M14 CARBOXYPEPTIDASE A,B"/>
    <property type="match status" value="1"/>
</dbReference>
<dbReference type="Gene3D" id="3.40.630.10">
    <property type="entry name" value="Zn peptidases"/>
    <property type="match status" value="3"/>
</dbReference>
<feature type="chain" id="PRO_5042966945" description="Peptidase M14 domain-containing protein" evidence="15">
    <location>
        <begin position="17"/>
        <end position="1073"/>
    </location>
</feature>
<dbReference type="InterPro" id="IPR036990">
    <property type="entry name" value="M14A-like_propep"/>
</dbReference>
<evidence type="ECO:0000256" key="7">
    <source>
        <dbReference type="ARBA" id="ARBA00022723"/>
    </source>
</evidence>
<comment type="caution">
    <text evidence="17">The sequence shown here is derived from an EMBL/GenBank/DDBJ whole genome shotgun (WGS) entry which is preliminary data.</text>
</comment>
<comment type="similarity">
    <text evidence="3 14">Belongs to the peptidase M14 family.</text>
</comment>
<dbReference type="Proteomes" id="UP001353858">
    <property type="component" value="Unassembled WGS sequence"/>
</dbReference>
<comment type="subcellular location">
    <subcellularLocation>
        <location evidence="2">Secreted</location>
    </subcellularLocation>
</comment>
<dbReference type="Pfam" id="PF02244">
    <property type="entry name" value="Propep_M14"/>
    <property type="match status" value="2"/>
</dbReference>
<dbReference type="GO" id="GO:0008270">
    <property type="term" value="F:zinc ion binding"/>
    <property type="evidence" value="ECO:0007669"/>
    <property type="project" value="InterPro"/>
</dbReference>
<comment type="caution">
    <text evidence="14">Lacks conserved residue(s) required for the propagation of feature annotation.</text>
</comment>